<comment type="caution">
    <text evidence="2">The sequence shown here is derived from an EMBL/GenBank/DDBJ whole genome shotgun (WGS) entry which is preliminary data.</text>
</comment>
<dbReference type="PANTHER" id="PTHR34351">
    <property type="entry name" value="SLR1927 PROTEIN-RELATED"/>
    <property type="match status" value="1"/>
</dbReference>
<evidence type="ECO:0000313" key="3">
    <source>
        <dbReference type="Proteomes" id="UP000529861"/>
    </source>
</evidence>
<organism evidence="2 3">
    <name type="scientific">Caldanaerobacter subterraneus</name>
    <dbReference type="NCBI Taxonomy" id="911092"/>
    <lineage>
        <taxon>Bacteria</taxon>
        <taxon>Bacillati</taxon>
        <taxon>Bacillota</taxon>
        <taxon>Clostridia</taxon>
        <taxon>Thermoanaerobacterales</taxon>
        <taxon>Thermoanaerobacteraceae</taxon>
        <taxon>Caldanaerobacter</taxon>
    </lineage>
</organism>
<dbReference type="RefSeq" id="WP_170271139.1">
    <property type="nucleotide sequence ID" value="NZ_JABEQB010000023.1"/>
</dbReference>
<dbReference type="InterPro" id="IPR002881">
    <property type="entry name" value="DUF58"/>
</dbReference>
<dbReference type="Pfam" id="PF01882">
    <property type="entry name" value="DUF58"/>
    <property type="match status" value="1"/>
</dbReference>
<reference evidence="2 3" key="1">
    <citation type="submission" date="2020-04" db="EMBL/GenBank/DDBJ databases">
        <title>Draft genome sequence of Caldanaerobacter sunterraneus. strain 1523vc isolated from Griffin hot spring, Kamchatka, Russia.</title>
        <authorList>
            <person name="Toshchakov S.V."/>
            <person name="Podosokorskaya O.A."/>
            <person name="Kublanov I.V."/>
            <person name="Korzhenkov A."/>
            <person name="Patrushev M.V."/>
        </authorList>
    </citation>
    <scope>NUCLEOTIDE SEQUENCE [LARGE SCALE GENOMIC DNA]</scope>
    <source>
        <strain evidence="2 3">1523vc</strain>
    </source>
</reference>
<feature type="domain" description="DUF58" evidence="1">
    <location>
        <begin position="190"/>
        <end position="234"/>
    </location>
</feature>
<evidence type="ECO:0000259" key="1">
    <source>
        <dbReference type="Pfam" id="PF01882"/>
    </source>
</evidence>
<dbReference type="Proteomes" id="UP000529861">
    <property type="component" value="Unassembled WGS sequence"/>
</dbReference>
<evidence type="ECO:0000313" key="2">
    <source>
        <dbReference type="EMBL" id="NNG67265.1"/>
    </source>
</evidence>
<dbReference type="EMBL" id="JABEQB010000023">
    <property type="protein sequence ID" value="NNG67265.1"/>
    <property type="molecule type" value="Genomic_DNA"/>
</dbReference>
<name>A0A7Y2L7Y6_9THEO</name>
<dbReference type="AlphaFoldDB" id="A0A7Y2L7Y6"/>
<accession>A0A7Y2L7Y6</accession>
<protein>
    <submittedName>
        <fullName evidence="2">DUF58 domain-containing protein</fullName>
    </submittedName>
</protein>
<gene>
    <name evidence="2" type="ORF">HKI81_08515</name>
</gene>
<proteinExistence type="predicted"/>
<sequence>MRSKLMIFFLLLLTLTFAVFTAGKIIFLLTYEFAIFILLNYLYLRYVKNSLDLYIIAHEEKFTVGEEAEYEINLINNSFLPVFNVEIRDYSTVSGKFGLMEGYLASFKNKKFKKKFTLPRRGIYFVGPFELKIQDPFGIFTRVKFYDFKIKLKVFPKVRDIKPSLKAAQQLGIVEAKNRAFEDYTNMLQLRKYVPGDSIKRIHWKVSAKKGELYAKEFQISAMSEVYLLWDLNKGHFLDDVDGKLDEECAECMVSVAKYCLLVGIPVNLLDYPSGQVQVRGRSIKDFGAFMEASIKNFPVYDKGILDFEELDVVIPKDATLVLITPYLDSFVLNKLHELQDTGVEVLIYYVNDYGKIKDKIDKIRVGMVFWRHKNGEKVKGSFV</sequence>
<dbReference type="PANTHER" id="PTHR34351:SF2">
    <property type="entry name" value="DUF58 DOMAIN-CONTAINING PROTEIN"/>
    <property type="match status" value="1"/>
</dbReference>